<name>A0AAD7FND7_MYCRO</name>
<feature type="region of interest" description="Disordered" evidence="1">
    <location>
        <begin position="191"/>
        <end position="235"/>
    </location>
</feature>
<sequence>MSPQPDTIPQAPHHRNIQIEGLEENVVPLVRTVSHVTILLEDDTLLSVLREQIVALINFGMTDYTSQGKSRPRNAVELANCKTHMSYYVALSRGTTTDGTIIVQSLNEKVVTSGISGYLRQELRELEILDEITRLRCEGKLPTSVTGLYRRRLIRSFYAWKANHRDPPDFHPAMGWDPSMGPRIPEVTTYSEWRPSTSGSNKRKNTAVDVKPDVLPLSKRSKTESGTVPSGPAANGAWRSLNVGPAFASVVPPVGLIWDNRDHSCAYDATLPVLYNVWVEDPLTWSGRFMELGPLMGTFGLNLRNLVGNGASLENARDD</sequence>
<organism evidence="2 3">
    <name type="scientific">Mycena rosella</name>
    <name type="common">Pink bonnet</name>
    <name type="synonym">Agaricus rosellus</name>
    <dbReference type="NCBI Taxonomy" id="1033263"/>
    <lineage>
        <taxon>Eukaryota</taxon>
        <taxon>Fungi</taxon>
        <taxon>Dikarya</taxon>
        <taxon>Basidiomycota</taxon>
        <taxon>Agaricomycotina</taxon>
        <taxon>Agaricomycetes</taxon>
        <taxon>Agaricomycetidae</taxon>
        <taxon>Agaricales</taxon>
        <taxon>Marasmiineae</taxon>
        <taxon>Mycenaceae</taxon>
        <taxon>Mycena</taxon>
    </lineage>
</organism>
<proteinExistence type="predicted"/>
<feature type="non-terminal residue" evidence="2">
    <location>
        <position position="319"/>
    </location>
</feature>
<keyword evidence="3" id="KW-1185">Reference proteome</keyword>
<evidence type="ECO:0000313" key="2">
    <source>
        <dbReference type="EMBL" id="KAJ7633728.1"/>
    </source>
</evidence>
<feature type="compositionally biased region" description="Polar residues" evidence="1">
    <location>
        <begin position="191"/>
        <end position="200"/>
    </location>
</feature>
<protein>
    <submittedName>
        <fullName evidence="2">Uncharacterized protein</fullName>
    </submittedName>
</protein>
<gene>
    <name evidence="2" type="ORF">B0H17DRAFT_961652</name>
</gene>
<evidence type="ECO:0000313" key="3">
    <source>
        <dbReference type="Proteomes" id="UP001221757"/>
    </source>
</evidence>
<dbReference type="AlphaFoldDB" id="A0AAD7FND7"/>
<comment type="caution">
    <text evidence="2">The sequence shown here is derived from an EMBL/GenBank/DDBJ whole genome shotgun (WGS) entry which is preliminary data.</text>
</comment>
<accession>A0AAD7FND7</accession>
<dbReference type="Proteomes" id="UP001221757">
    <property type="component" value="Unassembled WGS sequence"/>
</dbReference>
<evidence type="ECO:0000256" key="1">
    <source>
        <dbReference type="SAM" id="MobiDB-lite"/>
    </source>
</evidence>
<dbReference type="EMBL" id="JARKIE010000486">
    <property type="protein sequence ID" value="KAJ7633728.1"/>
    <property type="molecule type" value="Genomic_DNA"/>
</dbReference>
<reference evidence="2" key="1">
    <citation type="submission" date="2023-03" db="EMBL/GenBank/DDBJ databases">
        <title>Massive genome expansion in bonnet fungi (Mycena s.s.) driven by repeated elements and novel gene families across ecological guilds.</title>
        <authorList>
            <consortium name="Lawrence Berkeley National Laboratory"/>
            <person name="Harder C.B."/>
            <person name="Miyauchi S."/>
            <person name="Viragh M."/>
            <person name="Kuo A."/>
            <person name="Thoen E."/>
            <person name="Andreopoulos B."/>
            <person name="Lu D."/>
            <person name="Skrede I."/>
            <person name="Drula E."/>
            <person name="Henrissat B."/>
            <person name="Morin E."/>
            <person name="Kohler A."/>
            <person name="Barry K."/>
            <person name="LaButti K."/>
            <person name="Morin E."/>
            <person name="Salamov A."/>
            <person name="Lipzen A."/>
            <person name="Mereny Z."/>
            <person name="Hegedus B."/>
            <person name="Baldrian P."/>
            <person name="Stursova M."/>
            <person name="Weitz H."/>
            <person name="Taylor A."/>
            <person name="Grigoriev I.V."/>
            <person name="Nagy L.G."/>
            <person name="Martin F."/>
            <person name="Kauserud H."/>
        </authorList>
    </citation>
    <scope>NUCLEOTIDE SEQUENCE</scope>
    <source>
        <strain evidence="2">CBHHK067</strain>
    </source>
</reference>